<organism evidence="3 4">
    <name type="scientific">Symbiodinium natans</name>
    <dbReference type="NCBI Taxonomy" id="878477"/>
    <lineage>
        <taxon>Eukaryota</taxon>
        <taxon>Sar</taxon>
        <taxon>Alveolata</taxon>
        <taxon>Dinophyceae</taxon>
        <taxon>Suessiales</taxon>
        <taxon>Symbiodiniaceae</taxon>
        <taxon>Symbiodinium</taxon>
    </lineage>
</organism>
<accession>A0A812J378</accession>
<dbReference type="PROSITE" id="PS50112">
    <property type="entry name" value="PAS"/>
    <property type="match status" value="1"/>
</dbReference>
<dbReference type="AlphaFoldDB" id="A0A812J378"/>
<proteinExistence type="predicted"/>
<feature type="domain" description="PAS" evidence="1">
    <location>
        <begin position="20"/>
        <end position="64"/>
    </location>
</feature>
<dbReference type="InterPro" id="IPR035965">
    <property type="entry name" value="PAS-like_dom_sf"/>
</dbReference>
<dbReference type="Gene3D" id="3.30.450.20">
    <property type="entry name" value="PAS domain"/>
    <property type="match status" value="1"/>
</dbReference>
<protein>
    <submittedName>
        <fullName evidence="3">PHYB protein</fullName>
    </submittedName>
</protein>
<dbReference type="EMBL" id="CAJNDS010000345">
    <property type="protein sequence ID" value="CAE7195169.1"/>
    <property type="molecule type" value="Genomic_DNA"/>
</dbReference>
<keyword evidence="4" id="KW-1185">Reference proteome</keyword>
<dbReference type="GO" id="GO:0006355">
    <property type="term" value="P:regulation of DNA-templated transcription"/>
    <property type="evidence" value="ECO:0007669"/>
    <property type="project" value="InterPro"/>
</dbReference>
<dbReference type="InterPro" id="IPR001610">
    <property type="entry name" value="PAC"/>
</dbReference>
<dbReference type="PROSITE" id="PS50113">
    <property type="entry name" value="PAC"/>
    <property type="match status" value="1"/>
</dbReference>
<dbReference type="Proteomes" id="UP000604046">
    <property type="component" value="Unassembled WGS sequence"/>
</dbReference>
<name>A0A812J378_9DINO</name>
<dbReference type="SMART" id="SM00086">
    <property type="entry name" value="PAC"/>
    <property type="match status" value="1"/>
</dbReference>
<evidence type="ECO:0000259" key="2">
    <source>
        <dbReference type="PROSITE" id="PS50113"/>
    </source>
</evidence>
<feature type="domain" description="PAC" evidence="2">
    <location>
        <begin position="71"/>
        <end position="123"/>
    </location>
</feature>
<dbReference type="Pfam" id="PF00989">
    <property type="entry name" value="PAS"/>
    <property type="match status" value="1"/>
</dbReference>
<evidence type="ECO:0000313" key="3">
    <source>
        <dbReference type="EMBL" id="CAE7195169.1"/>
    </source>
</evidence>
<sequence length="199" mass="22332">MAHCGALLRIGMCIRDLQEWNRGTELLMGFTKEEAVGKKLVQNFIADEFSDSVQTMLSQGMNGQELGSEITNYEFSLWTKSGQRKDILWSATARRDRHGNIVGVIGIGHDITELRSESKMLANYVRICGAAVWSLKGNAKTGVITDSKTREIEHLISQQAQMDICDPRMVLWRASFVSILKTMCREAQTRQMVCAAELT</sequence>
<gene>
    <name evidence="3" type="primary">PHYB</name>
    <name evidence="3" type="ORF">SNAT2548_LOCUS5370</name>
</gene>
<dbReference type="InterPro" id="IPR000014">
    <property type="entry name" value="PAS"/>
</dbReference>
<evidence type="ECO:0000259" key="1">
    <source>
        <dbReference type="PROSITE" id="PS50112"/>
    </source>
</evidence>
<reference evidence="3" key="1">
    <citation type="submission" date="2021-02" db="EMBL/GenBank/DDBJ databases">
        <authorList>
            <person name="Dougan E. K."/>
            <person name="Rhodes N."/>
            <person name="Thang M."/>
            <person name="Chan C."/>
        </authorList>
    </citation>
    <scope>NUCLEOTIDE SEQUENCE</scope>
</reference>
<dbReference type="SUPFAM" id="SSF55785">
    <property type="entry name" value="PYP-like sensor domain (PAS domain)"/>
    <property type="match status" value="1"/>
</dbReference>
<dbReference type="CDD" id="cd00130">
    <property type="entry name" value="PAS"/>
    <property type="match status" value="1"/>
</dbReference>
<dbReference type="InterPro" id="IPR013767">
    <property type="entry name" value="PAS_fold"/>
</dbReference>
<dbReference type="NCBIfam" id="TIGR00229">
    <property type="entry name" value="sensory_box"/>
    <property type="match status" value="1"/>
</dbReference>
<comment type="caution">
    <text evidence="3">The sequence shown here is derived from an EMBL/GenBank/DDBJ whole genome shotgun (WGS) entry which is preliminary data.</text>
</comment>
<evidence type="ECO:0000313" key="4">
    <source>
        <dbReference type="Proteomes" id="UP000604046"/>
    </source>
</evidence>
<dbReference type="InterPro" id="IPR000700">
    <property type="entry name" value="PAS-assoc_C"/>
</dbReference>